<dbReference type="EMBL" id="RRYP01004351">
    <property type="protein sequence ID" value="TNV82935.1"/>
    <property type="molecule type" value="Genomic_DNA"/>
</dbReference>
<dbReference type="AlphaFoldDB" id="A0A8J8NZ07"/>
<reference evidence="1" key="1">
    <citation type="submission" date="2019-06" db="EMBL/GenBank/DDBJ databases">
        <authorList>
            <person name="Zheng W."/>
        </authorList>
    </citation>
    <scope>NUCLEOTIDE SEQUENCE</scope>
    <source>
        <strain evidence="1">QDHG01</strain>
    </source>
</reference>
<name>A0A8J8NZ07_HALGN</name>
<evidence type="ECO:0000313" key="2">
    <source>
        <dbReference type="Proteomes" id="UP000785679"/>
    </source>
</evidence>
<gene>
    <name evidence="1" type="ORF">FGO68_gene5804</name>
</gene>
<dbReference type="Proteomes" id="UP000785679">
    <property type="component" value="Unassembled WGS sequence"/>
</dbReference>
<proteinExistence type="predicted"/>
<sequence>MKKIIFLSIVAQFDLEHAICFLFKVSKQSRRMIPQRFMYLKFAIQITMPPLKLDGKPGQKLIYDKSLCIFSADFSLAKTSYFTLSPALQASKDQLIPINPNRFILSKTKLVNIHIDDPSQIDGLIVNARKLFPSSAIQLTLNTTIQGVLKIFHFPQILKIRADLKLVLPIGILKQIPQLHLMIHNYIFNIQFEGIGKLGRNTFINLIYIQYCQIQ</sequence>
<keyword evidence="2" id="KW-1185">Reference proteome</keyword>
<comment type="caution">
    <text evidence="1">The sequence shown here is derived from an EMBL/GenBank/DDBJ whole genome shotgun (WGS) entry which is preliminary data.</text>
</comment>
<accession>A0A8J8NZ07</accession>
<organism evidence="1 2">
    <name type="scientific">Halteria grandinella</name>
    <dbReference type="NCBI Taxonomy" id="5974"/>
    <lineage>
        <taxon>Eukaryota</taxon>
        <taxon>Sar</taxon>
        <taxon>Alveolata</taxon>
        <taxon>Ciliophora</taxon>
        <taxon>Intramacronucleata</taxon>
        <taxon>Spirotrichea</taxon>
        <taxon>Stichotrichia</taxon>
        <taxon>Sporadotrichida</taxon>
        <taxon>Halteriidae</taxon>
        <taxon>Halteria</taxon>
    </lineage>
</organism>
<protein>
    <submittedName>
        <fullName evidence="1">Uncharacterized protein</fullName>
    </submittedName>
</protein>
<evidence type="ECO:0000313" key="1">
    <source>
        <dbReference type="EMBL" id="TNV82935.1"/>
    </source>
</evidence>